<proteinExistence type="predicted"/>
<dbReference type="RefSeq" id="WP_150443375.1">
    <property type="nucleotide sequence ID" value="NZ_VYQE01000001.1"/>
</dbReference>
<sequence>MSEGWLKRLSRAEQKWRRGFGRDIVDPLERRRSFWHYNWLDHAHLRRLWSNEAQIAPGVWRSNQPTLRRLRRIRDKHGVRTVLNLRGEDVFAHFLFLQENCERLGLRLVNVKLNATVAPSRDNLLELLDAFEAVEPPLLMHCKSGADRTGLAAVLWLMIKQGKSLDEARGQLHWRHHHWRNSRAGILDEVLDLYAARLRQGEIAIDDWIRQEYTKEAAKEAFEARRISRKTAARSSPRTSPKA</sequence>
<dbReference type="InterPro" id="IPR016130">
    <property type="entry name" value="Tyr_Pase_AS"/>
</dbReference>
<dbReference type="Proteomes" id="UP000326554">
    <property type="component" value="Unassembled WGS sequence"/>
</dbReference>
<dbReference type="InterPro" id="IPR000387">
    <property type="entry name" value="Tyr_Pase_dom"/>
</dbReference>
<dbReference type="PROSITE" id="PS00383">
    <property type="entry name" value="TYR_PHOSPHATASE_1"/>
    <property type="match status" value="1"/>
</dbReference>
<evidence type="ECO:0000313" key="2">
    <source>
        <dbReference type="EMBL" id="KAA9009890.1"/>
    </source>
</evidence>
<dbReference type="AlphaFoldDB" id="A0A5J5GP06"/>
<evidence type="ECO:0000313" key="3">
    <source>
        <dbReference type="Proteomes" id="UP000326554"/>
    </source>
</evidence>
<evidence type="ECO:0000259" key="1">
    <source>
        <dbReference type="PROSITE" id="PS50056"/>
    </source>
</evidence>
<dbReference type="InterPro" id="IPR029021">
    <property type="entry name" value="Prot-tyrosine_phosphatase-like"/>
</dbReference>
<protein>
    <submittedName>
        <fullName evidence="2">Protein tyrosine phosphatase</fullName>
    </submittedName>
</protein>
<keyword evidence="3" id="KW-1185">Reference proteome</keyword>
<name>A0A5J5GP06_9RHOB</name>
<dbReference type="EMBL" id="VYQE01000001">
    <property type="protein sequence ID" value="KAA9009890.1"/>
    <property type="molecule type" value="Genomic_DNA"/>
</dbReference>
<accession>A0A5J5GP06</accession>
<dbReference type="Gene3D" id="3.90.190.10">
    <property type="entry name" value="Protein tyrosine phosphatase superfamily"/>
    <property type="match status" value="1"/>
</dbReference>
<comment type="caution">
    <text evidence="2">The sequence shown here is derived from an EMBL/GenBank/DDBJ whole genome shotgun (WGS) entry which is preliminary data.</text>
</comment>
<organism evidence="2 3">
    <name type="scientific">Histidinibacterium aquaticum</name>
    <dbReference type="NCBI Taxonomy" id="2613962"/>
    <lineage>
        <taxon>Bacteria</taxon>
        <taxon>Pseudomonadati</taxon>
        <taxon>Pseudomonadota</taxon>
        <taxon>Alphaproteobacteria</taxon>
        <taxon>Rhodobacterales</taxon>
        <taxon>Paracoccaceae</taxon>
        <taxon>Histidinibacterium</taxon>
    </lineage>
</organism>
<feature type="domain" description="Tyrosine specific protein phosphatases" evidence="1">
    <location>
        <begin position="122"/>
        <end position="168"/>
    </location>
</feature>
<dbReference type="Pfam" id="PF22741">
    <property type="entry name" value="PTP-NADK"/>
    <property type="match status" value="1"/>
</dbReference>
<dbReference type="PROSITE" id="PS50056">
    <property type="entry name" value="TYR_PHOSPHATASE_2"/>
    <property type="match status" value="1"/>
</dbReference>
<dbReference type="InterPro" id="IPR055214">
    <property type="entry name" value="PTP-NADK"/>
</dbReference>
<gene>
    <name evidence="2" type="ORF">F3S47_01075</name>
</gene>
<dbReference type="SUPFAM" id="SSF52799">
    <property type="entry name" value="(Phosphotyrosine protein) phosphatases II"/>
    <property type="match status" value="1"/>
</dbReference>
<reference evidence="2 3" key="1">
    <citation type="submission" date="2019-09" db="EMBL/GenBank/DDBJ databases">
        <authorList>
            <person name="Park J.-S."/>
            <person name="Choi H.-J."/>
        </authorList>
    </citation>
    <scope>NUCLEOTIDE SEQUENCE [LARGE SCALE GENOMIC DNA]</scope>
    <source>
        <strain evidence="2 3">176SS1-4</strain>
    </source>
</reference>